<sequence length="36" mass="4285">MRWKDVVEKNIKMLGRNKSVDMALNRERWRGLLVAA</sequence>
<dbReference type="OrthoDB" id="6625894at2759"/>
<keyword evidence="2" id="KW-1185">Reference proteome</keyword>
<name>A0A6G0WD10_APHCR</name>
<dbReference type="EMBL" id="VUJU01008842">
    <property type="protein sequence ID" value="KAF0725090.1"/>
    <property type="molecule type" value="Genomic_DNA"/>
</dbReference>
<protein>
    <submittedName>
        <fullName evidence="1">Uncharacterized protein</fullName>
    </submittedName>
</protein>
<proteinExistence type="predicted"/>
<evidence type="ECO:0000313" key="1">
    <source>
        <dbReference type="EMBL" id="KAF0725090.1"/>
    </source>
</evidence>
<evidence type="ECO:0000313" key="2">
    <source>
        <dbReference type="Proteomes" id="UP000478052"/>
    </source>
</evidence>
<organism evidence="1 2">
    <name type="scientific">Aphis craccivora</name>
    <name type="common">Cowpea aphid</name>
    <dbReference type="NCBI Taxonomy" id="307492"/>
    <lineage>
        <taxon>Eukaryota</taxon>
        <taxon>Metazoa</taxon>
        <taxon>Ecdysozoa</taxon>
        <taxon>Arthropoda</taxon>
        <taxon>Hexapoda</taxon>
        <taxon>Insecta</taxon>
        <taxon>Pterygota</taxon>
        <taxon>Neoptera</taxon>
        <taxon>Paraneoptera</taxon>
        <taxon>Hemiptera</taxon>
        <taxon>Sternorrhyncha</taxon>
        <taxon>Aphidomorpha</taxon>
        <taxon>Aphidoidea</taxon>
        <taxon>Aphididae</taxon>
        <taxon>Aphidini</taxon>
        <taxon>Aphis</taxon>
        <taxon>Aphis</taxon>
    </lineage>
</organism>
<dbReference type="Proteomes" id="UP000478052">
    <property type="component" value="Unassembled WGS sequence"/>
</dbReference>
<accession>A0A6G0WD10</accession>
<reference evidence="1 2" key="1">
    <citation type="submission" date="2019-08" db="EMBL/GenBank/DDBJ databases">
        <title>Whole genome of Aphis craccivora.</title>
        <authorList>
            <person name="Voronova N.V."/>
            <person name="Shulinski R.S."/>
            <person name="Bandarenka Y.V."/>
            <person name="Zhorov D.G."/>
            <person name="Warner D."/>
        </authorList>
    </citation>
    <scope>NUCLEOTIDE SEQUENCE [LARGE SCALE GENOMIC DNA]</scope>
    <source>
        <strain evidence="1">180601</strain>
        <tissue evidence="1">Whole Body</tissue>
    </source>
</reference>
<gene>
    <name evidence="1" type="ORF">FWK35_00034804</name>
</gene>
<comment type="caution">
    <text evidence="1">The sequence shown here is derived from an EMBL/GenBank/DDBJ whole genome shotgun (WGS) entry which is preliminary data.</text>
</comment>
<feature type="non-terminal residue" evidence="1">
    <location>
        <position position="36"/>
    </location>
</feature>
<dbReference type="AlphaFoldDB" id="A0A6G0WD10"/>